<protein>
    <submittedName>
        <fullName evidence="1">Uncharacterized protein</fullName>
    </submittedName>
</protein>
<dbReference type="KEGG" id="sla:SERLADRAFT_368665"/>
<name>F8NUT8_SERL9</name>
<dbReference type="EMBL" id="GL945433">
    <property type="protein sequence ID" value="EGO25254.1"/>
    <property type="molecule type" value="Genomic_DNA"/>
</dbReference>
<dbReference type="AlphaFoldDB" id="F8NUT8"/>
<dbReference type="Proteomes" id="UP000008064">
    <property type="component" value="Unassembled WGS sequence"/>
</dbReference>
<gene>
    <name evidence="1" type="ORF">SERLADRAFT_368665</name>
</gene>
<dbReference type="RefSeq" id="XP_007317376.1">
    <property type="nucleotide sequence ID" value="XM_007317314.1"/>
</dbReference>
<dbReference type="GeneID" id="18810258"/>
<accession>F8NUT8</accession>
<reference evidence="1" key="1">
    <citation type="submission" date="2011-04" db="EMBL/GenBank/DDBJ databases">
        <title>Evolution of plant cell wall degrading machinery underlies the functional diversity of forest fungi.</title>
        <authorList>
            <consortium name="US DOE Joint Genome Institute (JGI-PGF)"/>
            <person name="Eastwood D.C."/>
            <person name="Floudas D."/>
            <person name="Binder M."/>
            <person name="Majcherczyk A."/>
            <person name="Schneider P."/>
            <person name="Aerts A."/>
            <person name="Asiegbu F.O."/>
            <person name="Baker S.E."/>
            <person name="Barry K."/>
            <person name="Bendiksby M."/>
            <person name="Blumentritt M."/>
            <person name="Coutinho P.M."/>
            <person name="Cullen D."/>
            <person name="Cullen D."/>
            <person name="Gathman A."/>
            <person name="Goodell B."/>
            <person name="Henrissat B."/>
            <person name="Ihrmark K."/>
            <person name="Kauserud H."/>
            <person name="Kohler A."/>
            <person name="LaButti K."/>
            <person name="Lapidus A."/>
            <person name="Lavin J.L."/>
            <person name="Lee Y.-H."/>
            <person name="Lindquist E."/>
            <person name="Lilly W."/>
            <person name="Lucas S."/>
            <person name="Morin E."/>
            <person name="Murat C."/>
            <person name="Oguiza J.A."/>
            <person name="Park J."/>
            <person name="Pisabarro A.G."/>
            <person name="Riley R."/>
            <person name="Rosling A."/>
            <person name="Salamov A."/>
            <person name="Schmidt O."/>
            <person name="Schmutz J."/>
            <person name="Skrede I."/>
            <person name="Stenlid J."/>
            <person name="Wiebenga A."/>
            <person name="Xie X."/>
            <person name="Kues U."/>
            <person name="Hibbett D.S."/>
            <person name="Hoffmeister D."/>
            <person name="Hogberg N."/>
            <person name="Martin F."/>
            <person name="Grigoriev I.V."/>
            <person name="Watkinson S.C."/>
        </authorList>
    </citation>
    <scope>NUCLEOTIDE SEQUENCE</scope>
    <source>
        <strain evidence="1">S7.9</strain>
    </source>
</reference>
<proteinExistence type="predicted"/>
<evidence type="ECO:0000313" key="1">
    <source>
        <dbReference type="EMBL" id="EGO25254.1"/>
    </source>
</evidence>
<organism>
    <name type="scientific">Serpula lacrymans var. lacrymans (strain S7.9)</name>
    <name type="common">Dry rot fungus</name>
    <dbReference type="NCBI Taxonomy" id="578457"/>
    <lineage>
        <taxon>Eukaryota</taxon>
        <taxon>Fungi</taxon>
        <taxon>Dikarya</taxon>
        <taxon>Basidiomycota</taxon>
        <taxon>Agaricomycotina</taxon>
        <taxon>Agaricomycetes</taxon>
        <taxon>Agaricomycetidae</taxon>
        <taxon>Boletales</taxon>
        <taxon>Coniophorineae</taxon>
        <taxon>Serpulaceae</taxon>
        <taxon>Serpula</taxon>
    </lineage>
</organism>
<dbReference type="HOGENOM" id="CLU_3033859_0_0_1"/>
<sequence>MQKHHVANATVPSSGTRWALMQDNPLMPLPIVGIHRTILSEMIGDHSASINGSKR</sequence>